<gene>
    <name evidence="2" type="ORF">HCN08_24215</name>
</gene>
<dbReference type="Proteomes" id="UP000734511">
    <property type="component" value="Unassembled WGS sequence"/>
</dbReference>
<organism evidence="2 3">
    <name type="scientific">Actinacidiphila epipremni</name>
    <dbReference type="NCBI Taxonomy" id="2053013"/>
    <lineage>
        <taxon>Bacteria</taxon>
        <taxon>Bacillati</taxon>
        <taxon>Actinomycetota</taxon>
        <taxon>Actinomycetes</taxon>
        <taxon>Kitasatosporales</taxon>
        <taxon>Streptomycetaceae</taxon>
        <taxon>Actinacidiphila</taxon>
    </lineage>
</organism>
<comment type="caution">
    <text evidence="2">The sequence shown here is derived from an EMBL/GenBank/DDBJ whole genome shotgun (WGS) entry which is preliminary data.</text>
</comment>
<proteinExistence type="predicted"/>
<evidence type="ECO:0000313" key="2">
    <source>
        <dbReference type="EMBL" id="NJP46489.1"/>
    </source>
</evidence>
<evidence type="ECO:0000259" key="1">
    <source>
        <dbReference type="Pfam" id="PF04149"/>
    </source>
</evidence>
<keyword evidence="3" id="KW-1185">Reference proteome</keyword>
<feature type="domain" description="DUF397" evidence="1">
    <location>
        <begin position="11"/>
        <end position="62"/>
    </location>
</feature>
<reference evidence="2 3" key="1">
    <citation type="submission" date="2020-03" db="EMBL/GenBank/DDBJ databases">
        <title>WGS of actinomycetes isolated from Thailand.</title>
        <authorList>
            <person name="Thawai C."/>
        </authorList>
    </citation>
    <scope>NUCLEOTIDE SEQUENCE [LARGE SCALE GENOMIC DNA]</scope>
    <source>
        <strain evidence="2 3">PRB2-1</strain>
    </source>
</reference>
<dbReference type="InterPro" id="IPR007278">
    <property type="entry name" value="DUF397"/>
</dbReference>
<evidence type="ECO:0000313" key="3">
    <source>
        <dbReference type="Proteomes" id="UP000734511"/>
    </source>
</evidence>
<dbReference type="RefSeq" id="WP_167985349.1">
    <property type="nucleotide sequence ID" value="NZ_JAATEJ010000022.1"/>
</dbReference>
<protein>
    <submittedName>
        <fullName evidence="2">DUF397 domain-containing protein</fullName>
    </submittedName>
</protein>
<name>A0ABX0ZRA0_9ACTN</name>
<sequence length="117" mass="12504">MSVPDLTNAIWRKASLSESAQGCVEVAILADALVAVRDSKDPDGPAHLYSPSDWAAFLDSLRAGDPSDSAHIRAEITADGVVLTGGAFPALHYTHREWLFFLDGVLKREPQLAAAGF</sequence>
<accession>A0ABX0ZRA0</accession>
<dbReference type="EMBL" id="JAATEJ010000022">
    <property type="protein sequence ID" value="NJP46489.1"/>
    <property type="molecule type" value="Genomic_DNA"/>
</dbReference>
<dbReference type="Pfam" id="PF04149">
    <property type="entry name" value="DUF397"/>
    <property type="match status" value="1"/>
</dbReference>